<dbReference type="WBParaSite" id="PS1159_v2.g3784.t1">
    <property type="protein sequence ID" value="PS1159_v2.g3784.t1"/>
    <property type="gene ID" value="PS1159_v2.g3784"/>
</dbReference>
<name>A0AC35GDA2_9BILA</name>
<sequence>MDLIKNAASSEPWRNENYQKHSLRACLLSEFFCSAFFVFCGTAYNTMDIIVGGFGAGVPIAWGLCLIFTVQLGHRISGSHVNPAVSIMFCIFKEISIIRCILYSIVQTAGSFVGAGMTYLVYYDLINHYDGGVRSVHGEKRTAHIFATYPQDYLTIRGGLVDQISTTAMPRIFTLVAGYGWGVFSYRNYKWFWVPIIGPTVGAIIGAFLYKYFIGNFISELPEKENECKRCREECERRETKILTVY</sequence>
<evidence type="ECO:0000313" key="2">
    <source>
        <dbReference type="WBParaSite" id="PS1159_v2.g3784.t1"/>
    </source>
</evidence>
<proteinExistence type="predicted"/>
<protein>
    <submittedName>
        <fullName evidence="2">Aquaporin</fullName>
    </submittedName>
</protein>
<organism evidence="1 2">
    <name type="scientific">Panagrolaimus sp. PS1159</name>
    <dbReference type="NCBI Taxonomy" id="55785"/>
    <lineage>
        <taxon>Eukaryota</taxon>
        <taxon>Metazoa</taxon>
        <taxon>Ecdysozoa</taxon>
        <taxon>Nematoda</taxon>
        <taxon>Chromadorea</taxon>
        <taxon>Rhabditida</taxon>
        <taxon>Tylenchina</taxon>
        <taxon>Panagrolaimomorpha</taxon>
        <taxon>Panagrolaimoidea</taxon>
        <taxon>Panagrolaimidae</taxon>
        <taxon>Panagrolaimus</taxon>
    </lineage>
</organism>
<accession>A0AC35GDA2</accession>
<reference evidence="2" key="1">
    <citation type="submission" date="2022-11" db="UniProtKB">
        <authorList>
            <consortium name="WormBaseParasite"/>
        </authorList>
    </citation>
    <scope>IDENTIFICATION</scope>
</reference>
<evidence type="ECO:0000313" key="1">
    <source>
        <dbReference type="Proteomes" id="UP000887580"/>
    </source>
</evidence>
<dbReference type="Proteomes" id="UP000887580">
    <property type="component" value="Unplaced"/>
</dbReference>